<protein>
    <submittedName>
        <fullName evidence="1">Uncharacterized protein</fullName>
    </submittedName>
</protein>
<dbReference type="Proteomes" id="UP000193335">
    <property type="component" value="Unassembled WGS sequence"/>
</dbReference>
<comment type="caution">
    <text evidence="1">The sequence shown here is derived from an EMBL/GenBank/DDBJ whole genome shotgun (WGS) entry which is preliminary data.</text>
</comment>
<dbReference type="AlphaFoldDB" id="A0A1Y2JPY0"/>
<dbReference type="RefSeq" id="WP_085400766.1">
    <property type="nucleotide sequence ID" value="NZ_NAFL01000243.1"/>
</dbReference>
<accession>A0A1Y2JPY0</accession>
<name>A0A1Y2JPY0_BRAJP</name>
<evidence type="ECO:0000313" key="2">
    <source>
        <dbReference type="Proteomes" id="UP000193335"/>
    </source>
</evidence>
<gene>
    <name evidence="1" type="ORF">BSZ19_16590</name>
</gene>
<organism evidence="1 2">
    <name type="scientific">Bradyrhizobium japonicum</name>
    <dbReference type="NCBI Taxonomy" id="375"/>
    <lineage>
        <taxon>Bacteria</taxon>
        <taxon>Pseudomonadati</taxon>
        <taxon>Pseudomonadota</taxon>
        <taxon>Alphaproteobacteria</taxon>
        <taxon>Hyphomicrobiales</taxon>
        <taxon>Nitrobacteraceae</taxon>
        <taxon>Bradyrhizobium</taxon>
    </lineage>
</organism>
<reference evidence="1 2" key="1">
    <citation type="submission" date="2017-03" db="EMBL/GenBank/DDBJ databases">
        <title>Whole genome sequences of fourteen strains of Bradyrhizobium canariense and one strain of Bradyrhizobium japonicum isolated from Lupinus (Papilionoideae: Genisteae) species in Algeria.</title>
        <authorList>
            <person name="Crovadore J."/>
            <person name="Chekireb D."/>
            <person name="Brachmann A."/>
            <person name="Chablais R."/>
            <person name="Cochard B."/>
            <person name="Lefort F."/>
        </authorList>
    </citation>
    <scope>NUCLEOTIDE SEQUENCE [LARGE SCALE GENOMIC DNA]</scope>
    <source>
        <strain evidence="1 2">UBMA197</strain>
    </source>
</reference>
<sequence length="106" mass="11237">MQYFESSLSGYRERRSWQLSAGPGFGVGLGDTVSIELLQGERVQVYSNSINDTGELAVDSMGQSFAVQSIPVAGNGRALLGPVPDRGRVIVRVTAKTGYINVSVSG</sequence>
<dbReference type="EMBL" id="NAFL01000243">
    <property type="protein sequence ID" value="OSJ33255.1"/>
    <property type="molecule type" value="Genomic_DNA"/>
</dbReference>
<proteinExistence type="predicted"/>
<evidence type="ECO:0000313" key="1">
    <source>
        <dbReference type="EMBL" id="OSJ33255.1"/>
    </source>
</evidence>